<keyword evidence="4" id="KW-1185">Reference proteome</keyword>
<dbReference type="InterPro" id="IPR051266">
    <property type="entry name" value="CLCR"/>
</dbReference>
<dbReference type="KEGG" id="ttf:THTE_3125"/>
<dbReference type="PANTHER" id="PTHR10579:SF43">
    <property type="entry name" value="ZINC FINGER (C3HC4-TYPE RING FINGER) FAMILY PROTEIN"/>
    <property type="match status" value="1"/>
</dbReference>
<protein>
    <recommendedName>
        <fullName evidence="2">VWFA domain-containing protein</fullName>
    </recommendedName>
</protein>
<gene>
    <name evidence="3" type="ORF">THTE_3125</name>
</gene>
<reference evidence="3 4" key="1">
    <citation type="journal article" name="Front. Microbiol.">
        <title>Sugar Metabolism of the First Thermophilic Planctomycete Thermogutta terrifontis: Comparative Genomic and Transcriptomic Approaches.</title>
        <authorList>
            <person name="Elcheninov A.G."/>
            <person name="Menzel P."/>
            <person name="Gudbergsdottir S.R."/>
            <person name="Slesarev A.I."/>
            <person name="Kadnikov V.V."/>
            <person name="Krogh A."/>
            <person name="Bonch-Osmolovskaya E.A."/>
            <person name="Peng X."/>
            <person name="Kublanov I.V."/>
        </authorList>
    </citation>
    <scope>NUCLEOTIDE SEQUENCE [LARGE SCALE GENOMIC DNA]</scope>
    <source>
        <strain evidence="3 4">R1</strain>
    </source>
</reference>
<dbReference type="InterPro" id="IPR036465">
    <property type="entry name" value="vWFA_dom_sf"/>
</dbReference>
<accession>A0A286RID6</accession>
<proteinExistence type="predicted"/>
<evidence type="ECO:0000256" key="1">
    <source>
        <dbReference type="SAM" id="Phobius"/>
    </source>
</evidence>
<dbReference type="InterPro" id="IPR018705">
    <property type="entry name" value="DUF2134_membrane"/>
</dbReference>
<evidence type="ECO:0000259" key="2">
    <source>
        <dbReference type="PROSITE" id="PS50234"/>
    </source>
</evidence>
<feature type="domain" description="VWFA" evidence="2">
    <location>
        <begin position="394"/>
        <end position="564"/>
    </location>
</feature>
<name>A0A286RID6_9BACT</name>
<dbReference type="PROSITE" id="PS50234">
    <property type="entry name" value="VWFA"/>
    <property type="match status" value="1"/>
</dbReference>
<dbReference type="RefSeq" id="WP_095415703.1">
    <property type="nucleotide sequence ID" value="NZ_CP018477.1"/>
</dbReference>
<dbReference type="Pfam" id="PF09977">
    <property type="entry name" value="Tad_C"/>
    <property type="match status" value="1"/>
</dbReference>
<evidence type="ECO:0000313" key="3">
    <source>
        <dbReference type="EMBL" id="ASV75727.1"/>
    </source>
</evidence>
<dbReference type="SMART" id="SM00327">
    <property type="entry name" value="VWA"/>
    <property type="match status" value="1"/>
</dbReference>
<keyword evidence="1" id="KW-0812">Transmembrane</keyword>
<dbReference type="PANTHER" id="PTHR10579">
    <property type="entry name" value="CALCIUM-ACTIVATED CHLORIDE CHANNEL REGULATOR"/>
    <property type="match status" value="1"/>
</dbReference>
<dbReference type="CDD" id="cd00198">
    <property type="entry name" value="vWFA"/>
    <property type="match status" value="1"/>
</dbReference>
<keyword evidence="1" id="KW-0472">Membrane</keyword>
<evidence type="ECO:0000313" key="4">
    <source>
        <dbReference type="Proteomes" id="UP000215086"/>
    </source>
</evidence>
<dbReference type="Gene3D" id="3.40.50.410">
    <property type="entry name" value="von Willebrand factor, type A domain"/>
    <property type="match status" value="1"/>
</dbReference>
<dbReference type="Pfam" id="PF00092">
    <property type="entry name" value="VWA"/>
    <property type="match status" value="1"/>
</dbReference>
<keyword evidence="1" id="KW-1133">Transmembrane helix</keyword>
<feature type="transmembrane region" description="Helical" evidence="1">
    <location>
        <begin position="21"/>
        <end position="42"/>
    </location>
</feature>
<dbReference type="AlphaFoldDB" id="A0A286RID6"/>
<dbReference type="OrthoDB" id="226623at2"/>
<sequence>MRSAKLLRLLWECEDKKRRRGAIVVLTALLMVFMMGLLALSVDVGYMMTVKTELKRATDAAALAGAASLVDGTEVARLKAFEFLARNPIGHQNLTELANWEDRLEELLAQHSQEFRVDFGEWDAETSQFLPTATTPSAIRVTTTHNGGPLFFARIFGRDAFVLQAESIAQYQPRDIVLVLDFSASMNDDSELRRITEFGPSARQAVEANIQQIYQELGSPTYGSLQFTPQYYTQVGKPPQSSCQPQITVTFRGDDVYVVSTKDLSNVVLQFSDGTKQKFDGLSGKTGAFRGTGYNANKRIDRCWVKSGCNESGEGPGYGERFEDTAANIMKAFGLDKVPYPYPSGSWESYIDYVKTSTFVKNAGYRKMYGYLTLINYWLEQKPKANETPDLWKVSEQPVSQLKEAVGVFFDYIQAVNTNDRVSLVIYNSPDQMAVTEHPLTQSFEAIKDTIIHRQAGHYDHYTNIGAGIKNGVDELLAHGRPGAFKMIVLMTDGKANRPYNETQGRAYALAQAQRAAENRIPIFTIGLGLDADTALLDEIARMTNGQSFIVPGTLAVTNYREQLIEKFRTVATHRPVRLVK</sequence>
<organism evidence="3 4">
    <name type="scientific">Thermogutta terrifontis</name>
    <dbReference type="NCBI Taxonomy" id="1331910"/>
    <lineage>
        <taxon>Bacteria</taxon>
        <taxon>Pseudomonadati</taxon>
        <taxon>Planctomycetota</taxon>
        <taxon>Planctomycetia</taxon>
        <taxon>Pirellulales</taxon>
        <taxon>Thermoguttaceae</taxon>
        <taxon>Thermogutta</taxon>
    </lineage>
</organism>
<dbReference type="SUPFAM" id="SSF53300">
    <property type="entry name" value="vWA-like"/>
    <property type="match status" value="1"/>
</dbReference>
<dbReference type="InterPro" id="IPR002035">
    <property type="entry name" value="VWF_A"/>
</dbReference>
<dbReference type="Proteomes" id="UP000215086">
    <property type="component" value="Chromosome"/>
</dbReference>
<dbReference type="EMBL" id="CP018477">
    <property type="protein sequence ID" value="ASV75727.1"/>
    <property type="molecule type" value="Genomic_DNA"/>
</dbReference>